<dbReference type="InterPro" id="IPR006311">
    <property type="entry name" value="TAT_signal"/>
</dbReference>
<reference evidence="2 3" key="1">
    <citation type="journal article" date="2019" name="Int. J. Syst. Evol. Microbiol.">
        <title>The Global Catalogue of Microorganisms (GCM) 10K type strain sequencing project: providing services to taxonomists for standard genome sequencing and annotation.</title>
        <authorList>
            <consortium name="The Broad Institute Genomics Platform"/>
            <consortium name="The Broad Institute Genome Sequencing Center for Infectious Disease"/>
            <person name="Wu L."/>
            <person name="Ma J."/>
        </authorList>
    </citation>
    <scope>NUCLEOTIDE SEQUENCE [LARGE SCALE GENOMIC DNA]</scope>
    <source>
        <strain evidence="2 3">JCM 17504</strain>
    </source>
</reference>
<evidence type="ECO:0000313" key="2">
    <source>
        <dbReference type="EMBL" id="GAA5041610.1"/>
    </source>
</evidence>
<keyword evidence="3" id="KW-1185">Reference proteome</keyword>
<protein>
    <submittedName>
        <fullName evidence="2">Gluconate 2-dehydrogenase subunit 3 family protein</fullName>
    </submittedName>
</protein>
<dbReference type="RefSeq" id="WP_227775188.1">
    <property type="nucleotide sequence ID" value="NZ_BAABKX010000001.1"/>
</dbReference>
<dbReference type="InterPro" id="IPR027056">
    <property type="entry name" value="Gluconate_2DH_su3"/>
</dbReference>
<organism evidence="2 3">
    <name type="scientific">Haladaptatus pallidirubidus</name>
    <dbReference type="NCBI Taxonomy" id="1008152"/>
    <lineage>
        <taxon>Archaea</taxon>
        <taxon>Methanobacteriati</taxon>
        <taxon>Methanobacteriota</taxon>
        <taxon>Stenosarchaea group</taxon>
        <taxon>Halobacteria</taxon>
        <taxon>Halobacteriales</taxon>
        <taxon>Haladaptataceae</taxon>
        <taxon>Haladaptatus</taxon>
    </lineage>
</organism>
<name>A0AAV3UBK3_9EURY</name>
<dbReference type="AlphaFoldDB" id="A0AAV3UBK3"/>
<gene>
    <name evidence="2" type="ORF">GCM10025751_03990</name>
</gene>
<dbReference type="Pfam" id="PF13618">
    <property type="entry name" value="Gluconate_2-dh3"/>
    <property type="match status" value="1"/>
</dbReference>
<evidence type="ECO:0000256" key="1">
    <source>
        <dbReference type="SAM" id="MobiDB-lite"/>
    </source>
</evidence>
<comment type="caution">
    <text evidence="2">The sequence shown here is derived from an EMBL/GenBank/DDBJ whole genome shotgun (WGS) entry which is preliminary data.</text>
</comment>
<dbReference type="Proteomes" id="UP001501729">
    <property type="component" value="Unassembled WGS sequence"/>
</dbReference>
<dbReference type="PROSITE" id="PS51318">
    <property type="entry name" value="TAT"/>
    <property type="match status" value="1"/>
</dbReference>
<proteinExistence type="predicted"/>
<feature type="compositionally biased region" description="Basic and acidic residues" evidence="1">
    <location>
        <begin position="284"/>
        <end position="296"/>
    </location>
</feature>
<dbReference type="GeneID" id="68615091"/>
<feature type="compositionally biased region" description="Low complexity" evidence="1">
    <location>
        <begin position="255"/>
        <end position="276"/>
    </location>
</feature>
<feature type="region of interest" description="Disordered" evidence="1">
    <location>
        <begin position="246"/>
        <end position="306"/>
    </location>
</feature>
<sequence length="306" mass="33537">MPEEQPETRFDFTRRSFLGRSGLAGGVVLSGHAADVARGEVQQDTPNGDTGVDEDALVQLDIDQARLVQAMAERIYPSDELGPGAAELGVVYFIDRQLAGLSNGWGEGANWYMEPPFVNQFEGATLNQGWQSNLVPQEAYEFALGWIEEYASNEFGGSFIDLSTEQQDELLTALENDDPDNFRSVKPSEFFTLFRTNVLEGVYCDPTYGGNRNMAGWRMKRFPGSPGALGSYRELIGREGFIRIPPRSVEDDVESTGIETGSSSSNSANSSESATHSHGHSHGPRYELEGEQKDEAQGDSEEDTDA</sequence>
<evidence type="ECO:0000313" key="3">
    <source>
        <dbReference type="Proteomes" id="UP001501729"/>
    </source>
</evidence>
<accession>A0AAV3UBK3</accession>
<feature type="compositionally biased region" description="Acidic residues" evidence="1">
    <location>
        <begin position="297"/>
        <end position="306"/>
    </location>
</feature>
<dbReference type="EMBL" id="BAABKX010000001">
    <property type="protein sequence ID" value="GAA5041610.1"/>
    <property type="molecule type" value="Genomic_DNA"/>
</dbReference>